<name>A0A6C0M3Z1_9ZZZZ</name>
<dbReference type="EMBL" id="MN740631">
    <property type="protein sequence ID" value="QHU36671.1"/>
    <property type="molecule type" value="Genomic_DNA"/>
</dbReference>
<evidence type="ECO:0000313" key="1">
    <source>
        <dbReference type="EMBL" id="QHU36671.1"/>
    </source>
</evidence>
<sequence>MKHGMFKYDQLTNHFTAHQDGKRDEVMRLREGAKALKQSTGIKFTLSAIENDIMSIMTLHAFQVLVHLNSLNAVYVNPHNRVYAEFISDAVSNKPIYLIKCVDNKTPRLVMTQATDHELTSLRATHYRIENVQKPMKAVSAYTVADLTEICHRLKLQLMPKMKKQEMYDAIMKKLLL</sequence>
<protein>
    <submittedName>
        <fullName evidence="1">Uncharacterized protein</fullName>
    </submittedName>
</protein>
<dbReference type="AlphaFoldDB" id="A0A6C0M3Z1"/>
<proteinExistence type="predicted"/>
<reference evidence="1" key="1">
    <citation type="journal article" date="2020" name="Nature">
        <title>Giant virus diversity and host interactions through global metagenomics.</title>
        <authorList>
            <person name="Schulz F."/>
            <person name="Roux S."/>
            <person name="Paez-Espino D."/>
            <person name="Jungbluth S."/>
            <person name="Walsh D.A."/>
            <person name="Denef V.J."/>
            <person name="McMahon K.D."/>
            <person name="Konstantinidis K.T."/>
            <person name="Eloe-Fadrosh E.A."/>
            <person name="Kyrpides N.C."/>
            <person name="Woyke T."/>
        </authorList>
    </citation>
    <scope>NUCLEOTIDE SEQUENCE</scope>
    <source>
        <strain evidence="1">GVMAG-S-1035124-57</strain>
    </source>
</reference>
<organism evidence="1">
    <name type="scientific">viral metagenome</name>
    <dbReference type="NCBI Taxonomy" id="1070528"/>
    <lineage>
        <taxon>unclassified sequences</taxon>
        <taxon>metagenomes</taxon>
        <taxon>organismal metagenomes</taxon>
    </lineage>
</organism>
<accession>A0A6C0M3Z1</accession>